<feature type="transmembrane region" description="Helical" evidence="8">
    <location>
        <begin position="15"/>
        <end position="33"/>
    </location>
</feature>
<evidence type="ECO:0000256" key="3">
    <source>
        <dbReference type="ARBA" id="ARBA00022618"/>
    </source>
</evidence>
<feature type="domain" description="POTRA" evidence="9">
    <location>
        <begin position="38"/>
        <end position="106"/>
    </location>
</feature>
<evidence type="ECO:0000256" key="1">
    <source>
        <dbReference type="ARBA" id="ARBA00004370"/>
    </source>
</evidence>
<keyword evidence="7" id="KW-0131">Cell cycle</keyword>
<dbReference type="InterPro" id="IPR005548">
    <property type="entry name" value="Cell_div_FtsQ/DivIB_C"/>
</dbReference>
<evidence type="ECO:0000256" key="5">
    <source>
        <dbReference type="ARBA" id="ARBA00022989"/>
    </source>
</evidence>
<evidence type="ECO:0000313" key="10">
    <source>
        <dbReference type="EMBL" id="GBF34448.1"/>
    </source>
</evidence>
<keyword evidence="4 8" id="KW-0812">Transmembrane</keyword>
<comment type="subcellular location">
    <subcellularLocation>
        <location evidence="1">Membrane</location>
    </subcellularLocation>
</comment>
<accession>A0A2L2XDY3</accession>
<name>A0A2L2XDY3_9FIRM</name>
<organism evidence="10 11">
    <name type="scientific">Desulfocucumis palustris</name>
    <dbReference type="NCBI Taxonomy" id="1898651"/>
    <lineage>
        <taxon>Bacteria</taxon>
        <taxon>Bacillati</taxon>
        <taxon>Bacillota</taxon>
        <taxon>Clostridia</taxon>
        <taxon>Eubacteriales</taxon>
        <taxon>Desulfocucumaceae</taxon>
        <taxon>Desulfocucumis</taxon>
    </lineage>
</organism>
<dbReference type="PROSITE" id="PS51779">
    <property type="entry name" value="POTRA"/>
    <property type="match status" value="1"/>
</dbReference>
<comment type="caution">
    <text evidence="10">The sequence shown here is derived from an EMBL/GenBank/DDBJ whole genome shotgun (WGS) entry which is preliminary data.</text>
</comment>
<dbReference type="Pfam" id="PF03799">
    <property type="entry name" value="FtsQ_DivIB_C"/>
    <property type="match status" value="1"/>
</dbReference>
<dbReference type="GO" id="GO:0051301">
    <property type="term" value="P:cell division"/>
    <property type="evidence" value="ECO:0007669"/>
    <property type="project" value="UniProtKB-KW"/>
</dbReference>
<protein>
    <submittedName>
        <fullName evidence="10">Cell division protein FtsQ</fullName>
    </submittedName>
</protein>
<dbReference type="AlphaFoldDB" id="A0A2L2XDY3"/>
<dbReference type="OrthoDB" id="1725168at2"/>
<dbReference type="PANTHER" id="PTHR37820">
    <property type="entry name" value="CELL DIVISION PROTEIN DIVIB"/>
    <property type="match status" value="1"/>
</dbReference>
<dbReference type="PANTHER" id="PTHR37820:SF1">
    <property type="entry name" value="CELL DIVISION PROTEIN FTSQ"/>
    <property type="match status" value="1"/>
</dbReference>
<evidence type="ECO:0000256" key="8">
    <source>
        <dbReference type="SAM" id="Phobius"/>
    </source>
</evidence>
<evidence type="ECO:0000256" key="4">
    <source>
        <dbReference type="ARBA" id="ARBA00022692"/>
    </source>
</evidence>
<dbReference type="Proteomes" id="UP000239549">
    <property type="component" value="Unassembled WGS sequence"/>
</dbReference>
<keyword evidence="6 8" id="KW-0472">Membrane</keyword>
<sequence>MSGWGTANKKRGYNLWQSVFFVFLVTLGLYILLRSPLFEVRGVTVEGNNYLATEKILSVSGINTGENIFKINLKEASERLKIIPMLKSVELERRLPATVLIKVTERSPVALFSSSGGFIQVDAEGVYLQKGSPSDRNLPVVTGIKYVLPSPGKPLKGQGLDTALRVVRELPEELLPKLSEVNINEQGNVCLYTLDGIQCRLGSPEDVSEKAMFLSRVIDELKAKNKKIEYVDLSYVGSPVVQYLEP</sequence>
<keyword evidence="2" id="KW-1003">Cell membrane</keyword>
<dbReference type="GO" id="GO:0005886">
    <property type="term" value="C:plasma membrane"/>
    <property type="evidence" value="ECO:0007669"/>
    <property type="project" value="TreeGrafter"/>
</dbReference>
<keyword evidence="3 10" id="KW-0132">Cell division</keyword>
<dbReference type="RefSeq" id="WP_104372706.1">
    <property type="nucleotide sequence ID" value="NZ_BFAV01000141.1"/>
</dbReference>
<evidence type="ECO:0000259" key="9">
    <source>
        <dbReference type="PROSITE" id="PS51779"/>
    </source>
</evidence>
<proteinExistence type="predicted"/>
<evidence type="ECO:0000256" key="7">
    <source>
        <dbReference type="ARBA" id="ARBA00023306"/>
    </source>
</evidence>
<dbReference type="EMBL" id="BFAV01000141">
    <property type="protein sequence ID" value="GBF34448.1"/>
    <property type="molecule type" value="Genomic_DNA"/>
</dbReference>
<dbReference type="InterPro" id="IPR013685">
    <property type="entry name" value="POTRA_FtsQ_type"/>
</dbReference>
<evidence type="ECO:0000256" key="6">
    <source>
        <dbReference type="ARBA" id="ARBA00023136"/>
    </source>
</evidence>
<keyword evidence="5 8" id="KW-1133">Transmembrane helix</keyword>
<dbReference type="Pfam" id="PF08478">
    <property type="entry name" value="POTRA_1"/>
    <property type="match status" value="1"/>
</dbReference>
<reference evidence="11" key="1">
    <citation type="submission" date="2018-02" db="EMBL/GenBank/DDBJ databases">
        <title>Genome sequence of Desulfocucumis palustris strain NAW-5.</title>
        <authorList>
            <person name="Watanabe M."/>
            <person name="Kojima H."/>
            <person name="Fukui M."/>
        </authorList>
    </citation>
    <scope>NUCLEOTIDE SEQUENCE [LARGE SCALE GENOMIC DNA]</scope>
    <source>
        <strain evidence="11">NAW-5</strain>
    </source>
</reference>
<evidence type="ECO:0000313" key="11">
    <source>
        <dbReference type="Proteomes" id="UP000239549"/>
    </source>
</evidence>
<evidence type="ECO:0000256" key="2">
    <source>
        <dbReference type="ARBA" id="ARBA00022475"/>
    </source>
</evidence>
<dbReference type="InterPro" id="IPR034746">
    <property type="entry name" value="POTRA"/>
</dbReference>
<keyword evidence="11" id="KW-1185">Reference proteome</keyword>
<gene>
    <name evidence="10" type="ORF">DCCM_3566</name>
</gene>
<dbReference type="Gene3D" id="3.10.20.310">
    <property type="entry name" value="membrane protein fhac"/>
    <property type="match status" value="1"/>
</dbReference>
<dbReference type="InterPro" id="IPR050487">
    <property type="entry name" value="FtsQ_DivIB"/>
</dbReference>